<name>A0A0C2SPY1_AMAMK</name>
<feature type="domain" description="Retroviral polymerase SH3-like" evidence="2">
    <location>
        <begin position="24"/>
        <end position="72"/>
    </location>
</feature>
<evidence type="ECO:0000259" key="2">
    <source>
        <dbReference type="Pfam" id="PF25597"/>
    </source>
</evidence>
<feature type="region of interest" description="Disordered" evidence="1">
    <location>
        <begin position="100"/>
        <end position="201"/>
    </location>
</feature>
<dbReference type="Pfam" id="PF25597">
    <property type="entry name" value="SH3_retrovirus"/>
    <property type="match status" value="1"/>
</dbReference>
<evidence type="ECO:0000313" key="3">
    <source>
        <dbReference type="EMBL" id="KIL56039.1"/>
    </source>
</evidence>
<dbReference type="Proteomes" id="UP000054549">
    <property type="component" value="Unassembled WGS sequence"/>
</dbReference>
<dbReference type="STRING" id="946122.A0A0C2SPY1"/>
<dbReference type="HOGENOM" id="CLU_094068_1_0_1"/>
<evidence type="ECO:0000256" key="1">
    <source>
        <dbReference type="SAM" id="MobiDB-lite"/>
    </source>
</evidence>
<gene>
    <name evidence="3" type="ORF">M378DRAFT_42697</name>
</gene>
<protein>
    <recommendedName>
        <fullName evidence="2">Retroviral polymerase SH3-like domain-containing protein</fullName>
    </recommendedName>
</protein>
<organism evidence="3 4">
    <name type="scientific">Amanita muscaria (strain Koide BX008)</name>
    <dbReference type="NCBI Taxonomy" id="946122"/>
    <lineage>
        <taxon>Eukaryota</taxon>
        <taxon>Fungi</taxon>
        <taxon>Dikarya</taxon>
        <taxon>Basidiomycota</taxon>
        <taxon>Agaricomycotina</taxon>
        <taxon>Agaricomycetes</taxon>
        <taxon>Agaricomycetidae</taxon>
        <taxon>Agaricales</taxon>
        <taxon>Pluteineae</taxon>
        <taxon>Amanitaceae</taxon>
        <taxon>Amanita</taxon>
    </lineage>
</organism>
<evidence type="ECO:0000313" key="4">
    <source>
        <dbReference type="Proteomes" id="UP000054549"/>
    </source>
</evidence>
<dbReference type="InterPro" id="IPR057670">
    <property type="entry name" value="SH3_retrovirus"/>
</dbReference>
<keyword evidence="4" id="KW-1185">Reference proteome</keyword>
<reference evidence="3 4" key="1">
    <citation type="submission" date="2014-04" db="EMBL/GenBank/DDBJ databases">
        <title>Evolutionary Origins and Diversification of the Mycorrhizal Mutualists.</title>
        <authorList>
            <consortium name="DOE Joint Genome Institute"/>
            <consortium name="Mycorrhizal Genomics Consortium"/>
            <person name="Kohler A."/>
            <person name="Kuo A."/>
            <person name="Nagy L.G."/>
            <person name="Floudas D."/>
            <person name="Copeland A."/>
            <person name="Barry K.W."/>
            <person name="Cichocki N."/>
            <person name="Veneault-Fourrey C."/>
            <person name="LaButti K."/>
            <person name="Lindquist E.A."/>
            <person name="Lipzen A."/>
            <person name="Lundell T."/>
            <person name="Morin E."/>
            <person name="Murat C."/>
            <person name="Riley R."/>
            <person name="Ohm R."/>
            <person name="Sun H."/>
            <person name="Tunlid A."/>
            <person name="Henrissat B."/>
            <person name="Grigoriev I.V."/>
            <person name="Hibbett D.S."/>
            <person name="Martin F."/>
        </authorList>
    </citation>
    <scope>NUCLEOTIDE SEQUENCE [LARGE SCALE GENOMIC DNA]</scope>
    <source>
        <strain evidence="3 4">Koide BX008</strain>
    </source>
</reference>
<dbReference type="EMBL" id="KN818452">
    <property type="protein sequence ID" value="KIL56039.1"/>
    <property type="molecule type" value="Genomic_DNA"/>
</dbReference>
<feature type="compositionally biased region" description="Acidic residues" evidence="1">
    <location>
        <begin position="102"/>
        <end position="123"/>
    </location>
</feature>
<proteinExistence type="predicted"/>
<dbReference type="AlphaFoldDB" id="A0A0C2SPY1"/>
<accession>A0A0C2SPY1</accession>
<sequence>MTPFELVTKERPAFEDLPVWGSIVWVHDASGGKLDPRAKDGRWVGFDFSSKGHRIYWPSKRSVSVERTVVFTHVEDRGSELGEEGDADEDTNHDALNTGAEVAEENQDQEAEEDDEGDEEAIAEELTRGDTETPEPMPAPNLPVPNTPIPPVTPMQPVRRSSRTRLPSQYVRDIQSGKFSADGKTKSLPRGIQNPENADLPQLDEEVGGVAMAAVMSDAEALEPRNLKEAMNSPDWPR</sequence>
<feature type="non-terminal residue" evidence="3">
    <location>
        <position position="238"/>
    </location>
</feature>
<dbReference type="OrthoDB" id="2640446at2759"/>
<feature type="compositionally biased region" description="Pro residues" evidence="1">
    <location>
        <begin position="135"/>
        <end position="154"/>
    </location>
</feature>
<dbReference type="InParanoid" id="A0A0C2SPY1"/>